<dbReference type="Pfam" id="PF01734">
    <property type="entry name" value="Patatin"/>
    <property type="match status" value="1"/>
</dbReference>
<dbReference type="InterPro" id="IPR002641">
    <property type="entry name" value="PNPLA_dom"/>
</dbReference>
<dbReference type="AlphaFoldDB" id="A0A2U9NVM4"/>
<evidence type="ECO:0000313" key="6">
    <source>
        <dbReference type="EMBL" id="AWT41081.1"/>
    </source>
</evidence>
<dbReference type="Gene3D" id="3.40.1090.10">
    <property type="entry name" value="Cytosolic phospholipase A2 catalytic domain"/>
    <property type="match status" value="2"/>
</dbReference>
<evidence type="ECO:0000256" key="4">
    <source>
        <dbReference type="PROSITE-ProRule" id="PRU01161"/>
    </source>
</evidence>
<sequence>MAQESTTVVLGGGGLAGIGWTVGALTALEEAGVLRLSAAAHVVGTSAGSAVGAMVLQTGSAAAVYHRMVRKSLRNEELTPAVALAELMPEMLAVYGSEESVAEKAERFARLSRERSGVDPALRRAAVAGRLAGDVWPDGRLSVTAVRVDGERTVFTRESGVGLVDAVTASCAVPGIWPTVRIDGVEYLDGGTFSLTNADLAADADRVLVLRPMAELAGEAPEEQRAVLERAVVVEPSERALAGFGSDPFDPDVRGVAAVLGYEDGLGAIERVREALAGAAAPGASGAVLAEG</sequence>
<dbReference type="Proteomes" id="UP000247634">
    <property type="component" value="Chromosome"/>
</dbReference>
<feature type="short sequence motif" description="GXGXXG" evidence="4">
    <location>
        <begin position="12"/>
        <end position="17"/>
    </location>
</feature>
<feature type="short sequence motif" description="GXSXG" evidence="4">
    <location>
        <begin position="44"/>
        <end position="48"/>
    </location>
</feature>
<keyword evidence="2 4" id="KW-0442">Lipid degradation</keyword>
<dbReference type="SUPFAM" id="SSF52151">
    <property type="entry name" value="FabD/lysophospholipase-like"/>
    <property type="match status" value="1"/>
</dbReference>
<keyword evidence="1 4" id="KW-0378">Hydrolase</keyword>
<evidence type="ECO:0000256" key="3">
    <source>
        <dbReference type="ARBA" id="ARBA00023098"/>
    </source>
</evidence>
<evidence type="ECO:0000313" key="7">
    <source>
        <dbReference type="Proteomes" id="UP000247634"/>
    </source>
</evidence>
<dbReference type="InterPro" id="IPR050301">
    <property type="entry name" value="NTE"/>
</dbReference>
<dbReference type="RefSeq" id="WP_110626017.1">
    <property type="nucleotide sequence ID" value="NZ_CP029788.1"/>
</dbReference>
<dbReference type="OrthoDB" id="2339873at2"/>
<dbReference type="PROSITE" id="PS51635">
    <property type="entry name" value="PNPLA"/>
    <property type="match status" value="1"/>
</dbReference>
<dbReference type="GO" id="GO:0016042">
    <property type="term" value="P:lipid catabolic process"/>
    <property type="evidence" value="ECO:0007669"/>
    <property type="project" value="UniProtKB-UniRule"/>
</dbReference>
<keyword evidence="7" id="KW-1185">Reference proteome</keyword>
<gene>
    <name evidence="6" type="ORF">DMT42_01190</name>
</gene>
<organism evidence="6 7">
    <name type="scientific">Streptomyces actuosus</name>
    <dbReference type="NCBI Taxonomy" id="1885"/>
    <lineage>
        <taxon>Bacteria</taxon>
        <taxon>Bacillati</taxon>
        <taxon>Actinomycetota</taxon>
        <taxon>Actinomycetes</taxon>
        <taxon>Kitasatosporales</taxon>
        <taxon>Streptomycetaceae</taxon>
        <taxon>Streptomyces</taxon>
    </lineage>
</organism>
<accession>A0A2U9NVM4</accession>
<dbReference type="EMBL" id="CP029788">
    <property type="protein sequence ID" value="AWT41081.1"/>
    <property type="molecule type" value="Genomic_DNA"/>
</dbReference>
<dbReference type="InterPro" id="IPR016035">
    <property type="entry name" value="Acyl_Trfase/lysoPLipase"/>
</dbReference>
<feature type="domain" description="PNPLA" evidence="5">
    <location>
        <begin position="8"/>
        <end position="203"/>
    </location>
</feature>
<dbReference type="GO" id="GO:0016787">
    <property type="term" value="F:hydrolase activity"/>
    <property type="evidence" value="ECO:0007669"/>
    <property type="project" value="UniProtKB-UniRule"/>
</dbReference>
<feature type="short sequence motif" description="DGA/G" evidence="4">
    <location>
        <begin position="189"/>
        <end position="191"/>
    </location>
</feature>
<evidence type="ECO:0000259" key="5">
    <source>
        <dbReference type="PROSITE" id="PS51635"/>
    </source>
</evidence>
<feature type="active site" description="Proton acceptor" evidence="4">
    <location>
        <position position="189"/>
    </location>
</feature>
<keyword evidence="3 4" id="KW-0443">Lipid metabolism</keyword>
<name>A0A2U9NVM4_STRAS</name>
<dbReference type="PANTHER" id="PTHR14226">
    <property type="entry name" value="NEUROPATHY TARGET ESTERASE/SWISS CHEESE D.MELANOGASTER"/>
    <property type="match status" value="1"/>
</dbReference>
<feature type="active site" description="Nucleophile" evidence="4">
    <location>
        <position position="46"/>
    </location>
</feature>
<reference evidence="6 7" key="1">
    <citation type="submission" date="2018-06" db="EMBL/GenBank/DDBJ databases">
        <title>The complete genome sequence of a nosiheptide producer Streptomyces actuosus ATCC 25421: deducing the ability of producing a new class III lantibiotics.</title>
        <authorList>
            <person name="Liu W."/>
            <person name="Sun F."/>
            <person name="Hu Y."/>
        </authorList>
    </citation>
    <scope>NUCLEOTIDE SEQUENCE [LARGE SCALE GENOMIC DNA]</scope>
    <source>
        <strain evidence="6 7">ATCC 25421</strain>
    </source>
</reference>
<dbReference type="PANTHER" id="PTHR14226:SF57">
    <property type="entry name" value="BLR7027 PROTEIN"/>
    <property type="match status" value="1"/>
</dbReference>
<proteinExistence type="predicted"/>
<evidence type="ECO:0000256" key="2">
    <source>
        <dbReference type="ARBA" id="ARBA00022963"/>
    </source>
</evidence>
<evidence type="ECO:0000256" key="1">
    <source>
        <dbReference type="ARBA" id="ARBA00022801"/>
    </source>
</evidence>
<dbReference type="KEGG" id="sact:DMT42_01190"/>
<protein>
    <submittedName>
        <fullName evidence="6">Patatin</fullName>
    </submittedName>
</protein>